<dbReference type="PROSITE" id="PS51787">
    <property type="entry name" value="LON_N"/>
    <property type="match status" value="1"/>
</dbReference>
<gene>
    <name evidence="2" type="ORF">BSZ36_03585</name>
</gene>
<dbReference type="SMART" id="SM00464">
    <property type="entry name" value="LON"/>
    <property type="match status" value="1"/>
</dbReference>
<dbReference type="InParanoid" id="A0A259TWZ3"/>
<protein>
    <recommendedName>
        <fullName evidence="1">Lon N-terminal domain-containing protein</fullName>
    </recommendedName>
</protein>
<dbReference type="PANTHER" id="PTHR46732:SF8">
    <property type="entry name" value="ATP-DEPENDENT PROTEASE LA (LON) DOMAIN PROTEIN"/>
    <property type="match status" value="1"/>
</dbReference>
<evidence type="ECO:0000313" key="3">
    <source>
        <dbReference type="Proteomes" id="UP000216446"/>
    </source>
</evidence>
<comment type="caution">
    <text evidence="2">The sequence shown here is derived from an EMBL/GenBank/DDBJ whole genome shotgun (WGS) entry which is preliminary data.</text>
</comment>
<name>A0A259TWZ3_9BACT</name>
<dbReference type="AlphaFoldDB" id="A0A259TWZ3"/>
<dbReference type="Gene3D" id="2.30.130.40">
    <property type="entry name" value="LON domain-like"/>
    <property type="match status" value="1"/>
</dbReference>
<proteinExistence type="predicted"/>
<reference evidence="2 3" key="1">
    <citation type="submission" date="2016-11" db="EMBL/GenBank/DDBJ databases">
        <title>Study of marine rhodopsin-containing bacteria.</title>
        <authorList>
            <person name="Yoshizawa S."/>
            <person name="Kumagai Y."/>
            <person name="Kogure K."/>
        </authorList>
    </citation>
    <scope>NUCLEOTIDE SEQUENCE [LARGE SCALE GENOMIC DNA]</scope>
    <source>
        <strain evidence="2 3">SG-29</strain>
    </source>
</reference>
<sequence length="209" mass="23378">MDERLPLFPLGLVLLPGEPVPLHIFEPRYREMVALCLKEDRPFGILYASESGMSQVGTTAWIRRVVTRYEDGRLDIVVVGEARFRLAAIHRDQSFLSADVIPIEDDAASPEDAAIRQRVITQHMKLVEMAGEEVRPGLYDPPPEVSFIVGRHAGLELPDKQSFLETQSEGGRLSLLADHFSGIIKRVRRAKHLHDLSRGDGHADGEPEL</sequence>
<dbReference type="PANTHER" id="PTHR46732">
    <property type="entry name" value="ATP-DEPENDENT PROTEASE LA (LON) DOMAIN PROTEIN"/>
    <property type="match status" value="1"/>
</dbReference>
<dbReference type="EMBL" id="MQWB01000001">
    <property type="protein sequence ID" value="OZC02147.1"/>
    <property type="molecule type" value="Genomic_DNA"/>
</dbReference>
<dbReference type="InterPro" id="IPR046336">
    <property type="entry name" value="Lon_prtase_N_sf"/>
</dbReference>
<dbReference type="RefSeq" id="WP_179271000.1">
    <property type="nucleotide sequence ID" value="NZ_MQWB01000001.1"/>
</dbReference>
<dbReference type="SUPFAM" id="SSF88697">
    <property type="entry name" value="PUA domain-like"/>
    <property type="match status" value="1"/>
</dbReference>
<feature type="domain" description="Lon N-terminal" evidence="1">
    <location>
        <begin position="5"/>
        <end position="184"/>
    </location>
</feature>
<dbReference type="Proteomes" id="UP000216446">
    <property type="component" value="Unassembled WGS sequence"/>
</dbReference>
<organism evidence="2 3">
    <name type="scientific">Rubricoccus marinus</name>
    <dbReference type="NCBI Taxonomy" id="716817"/>
    <lineage>
        <taxon>Bacteria</taxon>
        <taxon>Pseudomonadati</taxon>
        <taxon>Rhodothermota</taxon>
        <taxon>Rhodothermia</taxon>
        <taxon>Rhodothermales</taxon>
        <taxon>Rubricoccaceae</taxon>
        <taxon>Rubricoccus</taxon>
    </lineage>
</organism>
<dbReference type="InterPro" id="IPR015947">
    <property type="entry name" value="PUA-like_sf"/>
</dbReference>
<accession>A0A259TWZ3</accession>
<evidence type="ECO:0000313" key="2">
    <source>
        <dbReference type="EMBL" id="OZC02147.1"/>
    </source>
</evidence>
<evidence type="ECO:0000259" key="1">
    <source>
        <dbReference type="PROSITE" id="PS51787"/>
    </source>
</evidence>
<dbReference type="Pfam" id="PF02190">
    <property type="entry name" value="LON_substr_bdg"/>
    <property type="match status" value="1"/>
</dbReference>
<keyword evidence="3" id="KW-1185">Reference proteome</keyword>
<dbReference type="InterPro" id="IPR003111">
    <property type="entry name" value="Lon_prtase_N"/>
</dbReference>